<feature type="transmembrane region" description="Helical" evidence="8">
    <location>
        <begin position="92"/>
        <end position="112"/>
    </location>
</feature>
<dbReference type="HAMAP" id="MF_02078">
    <property type="entry name" value="MurJ_MviN"/>
    <property type="match status" value="1"/>
</dbReference>
<dbReference type="RefSeq" id="WP_015049687.1">
    <property type="nucleotide sequence ID" value="NC_018870.1"/>
</dbReference>
<dbReference type="PRINTS" id="PR01806">
    <property type="entry name" value="VIRFACTRMVIN"/>
</dbReference>
<keyword evidence="8 9" id="KW-0813">Transport</keyword>
<reference evidence="10 11" key="1">
    <citation type="journal article" date="2012" name="BMC Genomics">
        <title>Genome-guided analysis of physiological and morphological traits of the fermentative acetate oxidizer Thermacetogenium phaeum.</title>
        <authorList>
            <person name="Oehler D."/>
            <person name="Poehlein A."/>
            <person name="Leimbach A."/>
            <person name="Muller N."/>
            <person name="Daniel R."/>
            <person name="Gottschalk G."/>
            <person name="Schink B."/>
        </authorList>
    </citation>
    <scope>NUCLEOTIDE SEQUENCE [LARGE SCALE GENOMIC DNA]</scope>
    <source>
        <strain evidence="11">ATCC BAA-254 / DSM 26808 / PB</strain>
    </source>
</reference>
<feature type="transmembrane region" description="Helical" evidence="8">
    <location>
        <begin position="48"/>
        <end position="71"/>
    </location>
</feature>
<evidence type="ECO:0000256" key="8">
    <source>
        <dbReference type="HAMAP-Rule" id="MF_02078"/>
    </source>
</evidence>
<dbReference type="InterPro" id="IPR004268">
    <property type="entry name" value="MurJ"/>
</dbReference>
<comment type="subcellular location">
    <subcellularLocation>
        <location evidence="1 8">Cell membrane</location>
        <topology evidence="1 8">Multi-pass membrane protein</topology>
    </subcellularLocation>
</comment>
<evidence type="ECO:0000256" key="4">
    <source>
        <dbReference type="ARBA" id="ARBA00022960"/>
    </source>
</evidence>
<dbReference type="OrthoDB" id="9804143at2"/>
<dbReference type="AlphaFoldDB" id="K4LRR8"/>
<feature type="transmembrane region" description="Helical" evidence="8">
    <location>
        <begin position="270"/>
        <end position="290"/>
    </location>
</feature>
<name>K4LRR8_THEPS</name>
<accession>K4LRR8</accession>
<feature type="transmembrane region" description="Helical" evidence="8">
    <location>
        <begin position="132"/>
        <end position="151"/>
    </location>
</feature>
<feature type="transmembrane region" description="Helical" evidence="8">
    <location>
        <begin position="345"/>
        <end position="366"/>
    </location>
</feature>
<proteinExistence type="inferred from homology"/>
<dbReference type="eggNOG" id="COG0728">
    <property type="taxonomic scope" value="Bacteria"/>
</dbReference>
<dbReference type="PANTHER" id="PTHR47019:SF1">
    <property type="entry name" value="LIPID II FLIPPASE MURJ"/>
    <property type="match status" value="1"/>
</dbReference>
<dbReference type="STRING" id="1089553.Tph_c05310"/>
<gene>
    <name evidence="10" type="primary">mviN1</name>
    <name evidence="8" type="synonym">murJ</name>
    <name evidence="10" type="ordered locus">Tph_c05310</name>
</gene>
<dbReference type="PANTHER" id="PTHR47019">
    <property type="entry name" value="LIPID II FLIPPASE MURJ"/>
    <property type="match status" value="1"/>
</dbReference>
<evidence type="ECO:0000256" key="2">
    <source>
        <dbReference type="ARBA" id="ARBA00022475"/>
    </source>
</evidence>
<keyword evidence="8 9" id="KW-0961">Cell wall biogenesis/degradation</keyword>
<keyword evidence="11" id="KW-1185">Reference proteome</keyword>
<evidence type="ECO:0000256" key="9">
    <source>
        <dbReference type="PIRNR" id="PIRNR002869"/>
    </source>
</evidence>
<organism evidence="10 11">
    <name type="scientific">Thermacetogenium phaeum (strain ATCC BAA-254 / DSM 26808 / PB)</name>
    <dbReference type="NCBI Taxonomy" id="1089553"/>
    <lineage>
        <taxon>Bacteria</taxon>
        <taxon>Bacillati</taxon>
        <taxon>Bacillota</taxon>
        <taxon>Clostridia</taxon>
        <taxon>Thermoanaerobacterales</taxon>
        <taxon>Thermoanaerobacteraceae</taxon>
        <taxon>Thermacetogenium</taxon>
    </lineage>
</organism>
<dbReference type="GO" id="GO:0015648">
    <property type="term" value="F:lipid-linked peptidoglycan transporter activity"/>
    <property type="evidence" value="ECO:0007669"/>
    <property type="project" value="UniProtKB-UniRule"/>
</dbReference>
<dbReference type="KEGG" id="tpz:Tph_c05310"/>
<keyword evidence="5 8" id="KW-0573">Peptidoglycan synthesis</keyword>
<sequence length="535" mass="57356">MRKEQLFKAAGIIAAASLCSKILGFFRETALAAVFGATKATDAYLVASIIPWMLFSVASSALTTTLIPVFTRRLHDAGAEAGDRFINNVINFVLLFCLVMVLLGVVFAPLLVRIVAPGFQGETARLTVELTRILLPMMIFLGLAAVITGYLQARQRFTWPALVGIPFNIIMILAIVLGGRAWGIAAVAVGTVLATVSQLFTMAPGLKGFRYRLLLDWQDPGLRRLVRLIIPILLATGAGQLGLVVDRMLASGLAEGSISALNFGSRLTQLPLGIFIMAVTTVLYPTFSQYAAEGDLGGLRRALVAGVRVSLFLTIPMAVGLIVLREPIVRVLFERGAFDSRATSMTAYAVLFFSLGLVPMALREVISRIYFSLQDTITPMLLGLGAVAVNIGLNFLLVRPLAHGGLALATSLASFFAVVLLFSCLRQRLGGLGGRMMWDCCWRVAIAAAFMGCGVSSFYRMAAGLAAGRGFLADAGLLLVSICLGVALYALGAVLLRLPETGLFLDFARKASRRLLSGGRRVFCQQQKAKGIDRL</sequence>
<dbReference type="CDD" id="cd13123">
    <property type="entry name" value="MATE_MurJ_like"/>
    <property type="match status" value="1"/>
</dbReference>
<keyword evidence="3 8" id="KW-0812">Transmembrane</keyword>
<comment type="function">
    <text evidence="8 9">Involved in peptidoglycan biosynthesis. Transports lipid-linked peptidoglycan precursors from the inner to the outer leaflet of the cytoplasmic membrane.</text>
</comment>
<dbReference type="GO" id="GO:0009252">
    <property type="term" value="P:peptidoglycan biosynthetic process"/>
    <property type="evidence" value="ECO:0007669"/>
    <property type="project" value="UniProtKB-UniRule"/>
</dbReference>
<feature type="transmembrane region" description="Helical" evidence="8">
    <location>
        <begin position="437"/>
        <end position="459"/>
    </location>
</feature>
<feature type="transmembrane region" description="Helical" evidence="8">
    <location>
        <begin position="404"/>
        <end position="425"/>
    </location>
</feature>
<evidence type="ECO:0000256" key="1">
    <source>
        <dbReference type="ARBA" id="ARBA00004651"/>
    </source>
</evidence>
<keyword evidence="2 8" id="KW-1003">Cell membrane</keyword>
<dbReference type="GO" id="GO:0034204">
    <property type="term" value="P:lipid translocation"/>
    <property type="evidence" value="ECO:0007669"/>
    <property type="project" value="TreeGrafter"/>
</dbReference>
<dbReference type="Proteomes" id="UP000000467">
    <property type="component" value="Chromosome"/>
</dbReference>
<dbReference type="Pfam" id="PF03023">
    <property type="entry name" value="MurJ"/>
    <property type="match status" value="1"/>
</dbReference>
<evidence type="ECO:0000256" key="7">
    <source>
        <dbReference type="ARBA" id="ARBA00023136"/>
    </source>
</evidence>
<comment type="pathway">
    <text evidence="8">Cell wall biogenesis; peptidoglycan biosynthesis.</text>
</comment>
<protein>
    <recommendedName>
        <fullName evidence="8">Probable lipid II flippase MurJ</fullName>
    </recommendedName>
</protein>
<evidence type="ECO:0000256" key="6">
    <source>
        <dbReference type="ARBA" id="ARBA00022989"/>
    </source>
</evidence>
<dbReference type="NCBIfam" id="TIGR01695">
    <property type="entry name" value="murJ_mviN"/>
    <property type="match status" value="1"/>
</dbReference>
<dbReference type="InterPro" id="IPR051050">
    <property type="entry name" value="Lipid_II_flippase_MurJ/MviN"/>
</dbReference>
<dbReference type="GO" id="GO:0071555">
    <property type="term" value="P:cell wall organization"/>
    <property type="evidence" value="ECO:0007669"/>
    <property type="project" value="UniProtKB-UniRule"/>
</dbReference>
<comment type="similarity">
    <text evidence="8 9">Belongs to the MurJ/MviN family.</text>
</comment>
<evidence type="ECO:0000256" key="3">
    <source>
        <dbReference type="ARBA" id="ARBA00022692"/>
    </source>
</evidence>
<keyword evidence="7 8" id="KW-0472">Membrane</keyword>
<dbReference type="GO" id="GO:0005886">
    <property type="term" value="C:plasma membrane"/>
    <property type="evidence" value="ECO:0007669"/>
    <property type="project" value="UniProtKB-SubCell"/>
</dbReference>
<feature type="transmembrane region" description="Helical" evidence="8">
    <location>
        <begin position="471"/>
        <end position="496"/>
    </location>
</feature>
<feature type="transmembrane region" description="Helical" evidence="8">
    <location>
        <begin position="302"/>
        <end position="325"/>
    </location>
</feature>
<keyword evidence="4 8" id="KW-0133">Cell shape</keyword>
<dbReference type="HOGENOM" id="CLU_006797_4_1_9"/>
<evidence type="ECO:0000313" key="11">
    <source>
        <dbReference type="Proteomes" id="UP000000467"/>
    </source>
</evidence>
<keyword evidence="6 8" id="KW-1133">Transmembrane helix</keyword>
<evidence type="ECO:0000256" key="5">
    <source>
        <dbReference type="ARBA" id="ARBA00022984"/>
    </source>
</evidence>
<evidence type="ECO:0000313" key="10">
    <source>
        <dbReference type="EMBL" id="AFV10769.1"/>
    </source>
</evidence>
<dbReference type="UniPathway" id="UPA00219"/>
<feature type="transmembrane region" description="Helical" evidence="8">
    <location>
        <begin position="183"/>
        <end position="204"/>
    </location>
</feature>
<dbReference type="EMBL" id="CP003732">
    <property type="protein sequence ID" value="AFV10769.1"/>
    <property type="molecule type" value="Genomic_DNA"/>
</dbReference>
<dbReference type="PIRSF" id="PIRSF002869">
    <property type="entry name" value="MviN"/>
    <property type="match status" value="1"/>
</dbReference>
<dbReference type="GO" id="GO:0008360">
    <property type="term" value="P:regulation of cell shape"/>
    <property type="evidence" value="ECO:0007669"/>
    <property type="project" value="UniProtKB-UniRule"/>
</dbReference>
<feature type="transmembrane region" description="Helical" evidence="8">
    <location>
        <begin position="158"/>
        <end position="177"/>
    </location>
</feature>
<feature type="transmembrane region" description="Helical" evidence="8">
    <location>
        <begin position="378"/>
        <end position="398"/>
    </location>
</feature>